<dbReference type="PIRSF" id="PIRSF000521">
    <property type="entry name" value="Transaminase_4ab_Lys_Orn"/>
    <property type="match status" value="1"/>
</dbReference>
<keyword evidence="3 4" id="KW-0663">Pyridoxal phosphate</keyword>
<reference evidence="5 6" key="1">
    <citation type="journal article" date="2020" name="Int. J. Syst. Evol. Microbiol.">
        <title>Novel acetic acid bacteria from cider fermentations: Acetobacter conturbans sp. nov. and Acetobacter fallax sp. nov.</title>
        <authorList>
            <person name="Sombolestani A.S."/>
            <person name="Cleenwerck I."/>
            <person name="Cnockaert M."/>
            <person name="Borremans W."/>
            <person name="Wieme A.D."/>
            <person name="De Vuyst L."/>
            <person name="Vandamme P."/>
        </authorList>
    </citation>
    <scope>NUCLEOTIDE SEQUENCE [LARGE SCALE GENOMIC DNA]</scope>
    <source>
        <strain evidence="5 6">LMG 1627</strain>
    </source>
</reference>
<keyword evidence="2 5" id="KW-0032">Aminotransferase</keyword>
<dbReference type="Gene3D" id="3.90.1150.10">
    <property type="entry name" value="Aspartate Aminotransferase, domain 1"/>
    <property type="match status" value="1"/>
</dbReference>
<dbReference type="SUPFAM" id="SSF53383">
    <property type="entry name" value="PLP-dependent transferases"/>
    <property type="match status" value="1"/>
</dbReference>
<organism evidence="5 6">
    <name type="scientific">Acetobacter conturbans</name>
    <dbReference type="NCBI Taxonomy" id="1737472"/>
    <lineage>
        <taxon>Bacteria</taxon>
        <taxon>Pseudomonadati</taxon>
        <taxon>Pseudomonadota</taxon>
        <taxon>Alphaproteobacteria</taxon>
        <taxon>Acetobacterales</taxon>
        <taxon>Acetobacteraceae</taxon>
        <taxon>Acetobacter</taxon>
    </lineage>
</organism>
<dbReference type="PANTHER" id="PTHR11986:SF112">
    <property type="entry name" value="PUTRESCINE AMINOTRANSFERASE"/>
    <property type="match status" value="1"/>
</dbReference>
<dbReference type="Proteomes" id="UP000631653">
    <property type="component" value="Unassembled WGS sequence"/>
</dbReference>
<evidence type="ECO:0000313" key="5">
    <source>
        <dbReference type="EMBL" id="NHN89525.1"/>
    </source>
</evidence>
<evidence type="ECO:0000256" key="4">
    <source>
        <dbReference type="RuleBase" id="RU003560"/>
    </source>
</evidence>
<dbReference type="Gene3D" id="3.40.640.10">
    <property type="entry name" value="Type I PLP-dependent aspartate aminotransferase-like (Major domain)"/>
    <property type="match status" value="1"/>
</dbReference>
<sequence>MADPYLAGFGNKADVLAASEEFWNPHKTRFWQDVDVPLVIGRREGYVLTDLDGHELIDVHLNGGTYNLGHRNPDLIAALTEGLKYFDIGNHHFPSPSRTALAMKLLQLSGKPFERVAYATSGSEAIDLAIKSARYATKRRRIISISKAYHGHTGLAVATGDERFSKLFLADRPEEFVQVPFNDRDAMYAALTAEPAAAVIMETIPATYGFPLPAPGYLAEIRRMCDETGTLYIADEVQTGLMRSGALWAISRQDVRPDLLVTSKGLGGGIYPFGALLMTKQASGWLEEDGFAHMSTFSGSEVGCHVASAVLDLTTSAETVANVHAIIAQFAAGLAEIRKRQSDWFVGIRQEGLIIGLEFAAAEGAKPVMRELYKRGVWAIFSTLDPRVLQFKPGLLLQSGQVDDILQRLDDAIAASSPF</sequence>
<accession>A0ABX0K5S7</accession>
<dbReference type="PANTHER" id="PTHR11986">
    <property type="entry name" value="AMINOTRANSFERASE CLASS III"/>
    <property type="match status" value="1"/>
</dbReference>
<gene>
    <name evidence="5" type="ORF">GOB81_12970</name>
</gene>
<comment type="cofactor">
    <cofactor evidence="1">
        <name>pyridoxal 5'-phosphate</name>
        <dbReference type="ChEBI" id="CHEBI:597326"/>
    </cofactor>
</comment>
<dbReference type="GO" id="GO:0008483">
    <property type="term" value="F:transaminase activity"/>
    <property type="evidence" value="ECO:0007669"/>
    <property type="project" value="UniProtKB-KW"/>
</dbReference>
<dbReference type="InterPro" id="IPR015422">
    <property type="entry name" value="PyrdxlP-dep_Trfase_small"/>
</dbReference>
<evidence type="ECO:0000256" key="1">
    <source>
        <dbReference type="ARBA" id="ARBA00001933"/>
    </source>
</evidence>
<dbReference type="InterPro" id="IPR015424">
    <property type="entry name" value="PyrdxlP-dep_Trfase"/>
</dbReference>
<comment type="caution">
    <text evidence="5">The sequence shown here is derived from an EMBL/GenBank/DDBJ whole genome shotgun (WGS) entry which is preliminary data.</text>
</comment>
<dbReference type="InterPro" id="IPR049704">
    <property type="entry name" value="Aminotrans_3_PPA_site"/>
</dbReference>
<protein>
    <submittedName>
        <fullName evidence="5">Aminotransferase class III-fold pyridoxal phosphate-dependent enzyme</fullName>
    </submittedName>
</protein>
<keyword evidence="6" id="KW-1185">Reference proteome</keyword>
<dbReference type="InterPro" id="IPR050103">
    <property type="entry name" value="Class-III_PLP-dep_AT"/>
</dbReference>
<evidence type="ECO:0000256" key="2">
    <source>
        <dbReference type="ARBA" id="ARBA00022576"/>
    </source>
</evidence>
<name>A0ABX0K5S7_9PROT</name>
<evidence type="ECO:0000313" key="6">
    <source>
        <dbReference type="Proteomes" id="UP000631653"/>
    </source>
</evidence>
<dbReference type="InterPro" id="IPR015421">
    <property type="entry name" value="PyrdxlP-dep_Trfase_major"/>
</dbReference>
<proteinExistence type="inferred from homology"/>
<evidence type="ECO:0000256" key="3">
    <source>
        <dbReference type="ARBA" id="ARBA00022898"/>
    </source>
</evidence>
<keyword evidence="2 5" id="KW-0808">Transferase</keyword>
<dbReference type="EMBL" id="WOSY01000013">
    <property type="protein sequence ID" value="NHN89525.1"/>
    <property type="molecule type" value="Genomic_DNA"/>
</dbReference>
<dbReference type="InterPro" id="IPR005814">
    <property type="entry name" value="Aminotrans_3"/>
</dbReference>
<dbReference type="Pfam" id="PF00202">
    <property type="entry name" value="Aminotran_3"/>
    <property type="match status" value="1"/>
</dbReference>
<dbReference type="RefSeq" id="WP_173570853.1">
    <property type="nucleotide sequence ID" value="NZ_WOSY01000013.1"/>
</dbReference>
<dbReference type="PROSITE" id="PS00600">
    <property type="entry name" value="AA_TRANSFER_CLASS_3"/>
    <property type="match status" value="1"/>
</dbReference>
<dbReference type="CDD" id="cd00610">
    <property type="entry name" value="OAT_like"/>
    <property type="match status" value="1"/>
</dbReference>
<comment type="similarity">
    <text evidence="4">Belongs to the class-III pyridoxal-phosphate-dependent aminotransferase family.</text>
</comment>